<gene>
    <name evidence="1" type="ORF">NBRC111893_1048</name>
</gene>
<dbReference type="Proteomes" id="UP000286974">
    <property type="component" value="Unassembled WGS sequence"/>
</dbReference>
<reference evidence="1 2" key="1">
    <citation type="submission" date="2017-11" db="EMBL/GenBank/DDBJ databases">
        <title>Draft Genome Sequence of Lactobacillus curieae NBRC 111893 isolated from Koso, a Japanese sugar-Vegetable Fermented Beverage.</title>
        <authorList>
            <person name="Chiou T.Y."/>
            <person name="Oshima K."/>
            <person name="Suda W."/>
            <person name="Hattori M."/>
            <person name="Takahashi T."/>
        </authorList>
    </citation>
    <scope>NUCLEOTIDE SEQUENCE [LARGE SCALE GENOMIC DNA]</scope>
    <source>
        <strain evidence="1 2">NBRC111893</strain>
    </source>
</reference>
<protein>
    <submittedName>
        <fullName evidence="1">Uncharacterized protein</fullName>
    </submittedName>
</protein>
<sequence>MEFVLFIVLIFIVCGLIQLYLNTSTTIRENGKHLAKK</sequence>
<dbReference type="EMBL" id="BEXA01000002">
    <property type="protein sequence ID" value="GAY72902.1"/>
    <property type="molecule type" value="Genomic_DNA"/>
</dbReference>
<evidence type="ECO:0000313" key="2">
    <source>
        <dbReference type="Proteomes" id="UP000286974"/>
    </source>
</evidence>
<name>A0A401FKK6_9LACO</name>
<evidence type="ECO:0000313" key="1">
    <source>
        <dbReference type="EMBL" id="GAY72902.1"/>
    </source>
</evidence>
<keyword evidence="2" id="KW-1185">Reference proteome</keyword>
<proteinExistence type="predicted"/>
<comment type="caution">
    <text evidence="1">The sequence shown here is derived from an EMBL/GenBank/DDBJ whole genome shotgun (WGS) entry which is preliminary data.</text>
</comment>
<organism evidence="1 2">
    <name type="scientific">Lentilactobacillus kosonis</name>
    <dbReference type="NCBI Taxonomy" id="2810561"/>
    <lineage>
        <taxon>Bacteria</taxon>
        <taxon>Bacillati</taxon>
        <taxon>Bacillota</taxon>
        <taxon>Bacilli</taxon>
        <taxon>Lactobacillales</taxon>
        <taxon>Lactobacillaceae</taxon>
        <taxon>Lentilactobacillus</taxon>
    </lineage>
</organism>
<accession>A0A401FKK6</accession>
<dbReference type="AlphaFoldDB" id="A0A401FKK6"/>